<reference evidence="3" key="1">
    <citation type="journal article" date="2013" name="Science">
        <title>The Amborella genome and the evolution of flowering plants.</title>
        <authorList>
            <consortium name="Amborella Genome Project"/>
        </authorList>
    </citation>
    <scope>NUCLEOTIDE SEQUENCE [LARGE SCALE GENOMIC DNA]</scope>
</reference>
<evidence type="ECO:0000313" key="2">
    <source>
        <dbReference type="EMBL" id="ERN04847.1"/>
    </source>
</evidence>
<sequence>MEPPFATFTPPPRMVATSPYLPLYLKDPSLLSQLGALRPGPFDSGPFPCPTSGAEESVGRTLGSLIIVDLQSTSPPLQRDIGSLPSLSSGRAVPYPRADGFSPRSKLAYYNGAFTHPQDFLSRRPTPQGTPPVKPADCCA</sequence>
<evidence type="ECO:0000313" key="3">
    <source>
        <dbReference type="Proteomes" id="UP000017836"/>
    </source>
</evidence>
<feature type="non-terminal residue" evidence="2">
    <location>
        <position position="140"/>
    </location>
</feature>
<proteinExistence type="predicted"/>
<keyword evidence="3" id="KW-1185">Reference proteome</keyword>
<protein>
    <submittedName>
        <fullName evidence="2">Uncharacterized protein</fullName>
    </submittedName>
</protein>
<dbReference type="Proteomes" id="UP000017836">
    <property type="component" value="Unassembled WGS sequence"/>
</dbReference>
<organism evidence="2 3">
    <name type="scientific">Amborella trichopoda</name>
    <dbReference type="NCBI Taxonomy" id="13333"/>
    <lineage>
        <taxon>Eukaryota</taxon>
        <taxon>Viridiplantae</taxon>
        <taxon>Streptophyta</taxon>
        <taxon>Embryophyta</taxon>
        <taxon>Tracheophyta</taxon>
        <taxon>Spermatophyta</taxon>
        <taxon>Magnoliopsida</taxon>
        <taxon>Amborellales</taxon>
        <taxon>Amborellaceae</taxon>
        <taxon>Amborella</taxon>
    </lineage>
</organism>
<dbReference type="EMBL" id="KI394155">
    <property type="protein sequence ID" value="ERN04847.1"/>
    <property type="molecule type" value="Genomic_DNA"/>
</dbReference>
<dbReference type="AlphaFoldDB" id="W1P4P6"/>
<feature type="region of interest" description="Disordered" evidence="1">
    <location>
        <begin position="35"/>
        <end position="56"/>
    </location>
</feature>
<feature type="region of interest" description="Disordered" evidence="1">
    <location>
        <begin position="118"/>
        <end position="140"/>
    </location>
</feature>
<dbReference type="Gramene" id="ERN04847">
    <property type="protein sequence ID" value="ERN04847"/>
    <property type="gene ID" value="AMTR_s00146p00060810"/>
</dbReference>
<name>W1P4P6_AMBTC</name>
<gene>
    <name evidence="2" type="ORF">AMTR_s00146p00060810</name>
</gene>
<dbReference type="HOGENOM" id="CLU_1840227_0_0_1"/>
<accession>W1P4P6</accession>
<evidence type="ECO:0000256" key="1">
    <source>
        <dbReference type="SAM" id="MobiDB-lite"/>
    </source>
</evidence>
<feature type="region of interest" description="Disordered" evidence="1">
    <location>
        <begin position="77"/>
        <end position="96"/>
    </location>
</feature>